<organism evidence="4 5">
    <name type="scientific">Deinococcus multiflagellatus</name>
    <dbReference type="NCBI Taxonomy" id="1656887"/>
    <lineage>
        <taxon>Bacteria</taxon>
        <taxon>Thermotogati</taxon>
        <taxon>Deinococcota</taxon>
        <taxon>Deinococci</taxon>
        <taxon>Deinococcales</taxon>
        <taxon>Deinococcaceae</taxon>
        <taxon>Deinococcus</taxon>
    </lineage>
</organism>
<accession>A0ABW1ZQD8</accession>
<dbReference type="RefSeq" id="WP_380058502.1">
    <property type="nucleotide sequence ID" value="NZ_JBHSWB010000002.1"/>
</dbReference>
<name>A0ABW1ZQD8_9DEIO</name>
<dbReference type="InterPro" id="IPR001119">
    <property type="entry name" value="SLH_dom"/>
</dbReference>
<keyword evidence="5" id="KW-1185">Reference proteome</keyword>
<dbReference type="PANTHER" id="PTHR43308">
    <property type="entry name" value="OUTER MEMBRANE PROTEIN ALPHA-RELATED"/>
    <property type="match status" value="1"/>
</dbReference>
<dbReference type="PANTHER" id="PTHR43308:SF1">
    <property type="entry name" value="OUTER MEMBRANE PROTEIN ALPHA"/>
    <property type="match status" value="1"/>
</dbReference>
<comment type="caution">
    <text evidence="4">The sequence shown here is derived from an EMBL/GenBank/DDBJ whole genome shotgun (WGS) entry which is preliminary data.</text>
</comment>
<dbReference type="InterPro" id="IPR051465">
    <property type="entry name" value="Cell_Envelope_Struct_Comp"/>
</dbReference>
<feature type="domain" description="SLH" evidence="3">
    <location>
        <begin position="29"/>
        <end position="92"/>
    </location>
</feature>
<evidence type="ECO:0000256" key="1">
    <source>
        <dbReference type="SAM" id="MobiDB-lite"/>
    </source>
</evidence>
<proteinExistence type="predicted"/>
<feature type="region of interest" description="Disordered" evidence="1">
    <location>
        <begin position="200"/>
        <end position="233"/>
    </location>
</feature>
<feature type="chain" id="PRO_5045850420" evidence="2">
    <location>
        <begin position="18"/>
        <end position="271"/>
    </location>
</feature>
<gene>
    <name evidence="4" type="ORF">ACFP90_20980</name>
</gene>
<evidence type="ECO:0000256" key="2">
    <source>
        <dbReference type="SAM" id="SignalP"/>
    </source>
</evidence>
<keyword evidence="2" id="KW-0732">Signal</keyword>
<feature type="signal peptide" evidence="2">
    <location>
        <begin position="1"/>
        <end position="17"/>
    </location>
</feature>
<feature type="compositionally biased region" description="Pro residues" evidence="1">
    <location>
        <begin position="209"/>
        <end position="219"/>
    </location>
</feature>
<protein>
    <submittedName>
        <fullName evidence="4">S-layer homology domain-containing protein</fullName>
    </submittedName>
</protein>
<dbReference type="PROSITE" id="PS51272">
    <property type="entry name" value="SLH"/>
    <property type="match status" value="1"/>
</dbReference>
<evidence type="ECO:0000259" key="3">
    <source>
        <dbReference type="PROSITE" id="PS51272"/>
    </source>
</evidence>
<evidence type="ECO:0000313" key="4">
    <source>
        <dbReference type="EMBL" id="MFC6662532.1"/>
    </source>
</evidence>
<dbReference type="Proteomes" id="UP001596317">
    <property type="component" value="Unassembled WGS sequence"/>
</dbReference>
<evidence type="ECO:0000313" key="5">
    <source>
        <dbReference type="Proteomes" id="UP001596317"/>
    </source>
</evidence>
<dbReference type="Pfam" id="PF00395">
    <property type="entry name" value="SLH"/>
    <property type="match status" value="1"/>
</dbReference>
<reference evidence="5" key="1">
    <citation type="journal article" date="2019" name="Int. J. Syst. Evol. Microbiol.">
        <title>The Global Catalogue of Microorganisms (GCM) 10K type strain sequencing project: providing services to taxonomists for standard genome sequencing and annotation.</title>
        <authorList>
            <consortium name="The Broad Institute Genomics Platform"/>
            <consortium name="The Broad Institute Genome Sequencing Center for Infectious Disease"/>
            <person name="Wu L."/>
            <person name="Ma J."/>
        </authorList>
    </citation>
    <scope>NUCLEOTIDE SEQUENCE [LARGE SCALE GENOMIC DNA]</scope>
    <source>
        <strain evidence="5">CCUG 63830</strain>
    </source>
</reference>
<sequence>MRTVLLTLALLGSFAQAQSGTSQPSTTKTPEAIVDVPAGHWARAGVDLLVRKGLILGYPDGTFRGNQAISRYEAATIFARLLAQNVFQLPSVQSQLTVADLDVLAKAVQELALQITTVNTRLTDVVGDVDRIRERLGLVERTLQQVVQVAATKTEVEAVAASSATKAELSAVQNAAAQKADVAALEARIAALEQENKAAKAALEQAKPAPAPAPAPSTPAPADLPNVTFRPDVPAQTFAGGGLQIVAGRFGVSRRGWAQQPDRGHGAARDG</sequence>
<dbReference type="EMBL" id="JBHSWB010000002">
    <property type="protein sequence ID" value="MFC6662532.1"/>
    <property type="molecule type" value="Genomic_DNA"/>
</dbReference>